<evidence type="ECO:0000259" key="4">
    <source>
        <dbReference type="Pfam" id="PF00724"/>
    </source>
</evidence>
<accession>A0A0A2MQ03</accession>
<proteinExistence type="inferred from homology"/>
<feature type="domain" description="NADH:flavin oxidoreductase/NADH oxidase N-terminal" evidence="4">
    <location>
        <begin position="1"/>
        <end position="329"/>
    </location>
</feature>
<dbReference type="InterPro" id="IPR045247">
    <property type="entry name" value="Oye-like"/>
</dbReference>
<dbReference type="EMBL" id="JRLY01000004">
    <property type="protein sequence ID" value="KGO93548.1"/>
    <property type="molecule type" value="Genomic_DNA"/>
</dbReference>
<evidence type="ECO:0000313" key="6">
    <source>
        <dbReference type="Proteomes" id="UP000030111"/>
    </source>
</evidence>
<evidence type="ECO:0000256" key="3">
    <source>
        <dbReference type="ARBA" id="ARBA00023002"/>
    </source>
</evidence>
<keyword evidence="6" id="KW-1185">Reference proteome</keyword>
<comment type="similarity">
    <text evidence="2">Belongs to the NADH:flavin oxidoreductase/NADH oxidase family.</text>
</comment>
<dbReference type="PANTHER" id="PTHR22893">
    <property type="entry name" value="NADH OXIDOREDUCTASE-RELATED"/>
    <property type="match status" value="1"/>
</dbReference>
<evidence type="ECO:0000313" key="5">
    <source>
        <dbReference type="EMBL" id="KGO93548.1"/>
    </source>
</evidence>
<sequence length="355" mass="39424">MFAPFDSGSLNFKNRIVMSPMTRSRAIGNVPNDLMAEYYSQRASAGLIITEGTAPSPNALGYPRIPGIFDYEQIEGWKKVTEAVHQQGSKIFLQLMHVGRIANQENMPEGTDIVAPSAISADSDIFTDTKGLLKTGTPKELDINSLYATIEEFVIASKNAIASGFDGVEMHSANGYLLEQFLNPHANTRTDDYGGSIENRARFVIEVTQAVAQAIGAERVGIRFSPYGIFNAMPAYNEVYETYQYLAKEMNRLEIFYLHVIDAPARQSQEGIGLISAIRGYFNGLLILNGGYNKQKAIAAVESREADMIAFGTPYIANPDLPYRLENNKHLTQPDEETFYTPGEKGYTDYPFYKE</sequence>
<comment type="cofactor">
    <cofactor evidence="1">
        <name>FMN</name>
        <dbReference type="ChEBI" id="CHEBI:58210"/>
    </cofactor>
</comment>
<dbReference type="GO" id="GO:0005829">
    <property type="term" value="C:cytosol"/>
    <property type="evidence" value="ECO:0007669"/>
    <property type="project" value="UniProtKB-ARBA"/>
</dbReference>
<dbReference type="FunFam" id="3.20.20.70:FF:000059">
    <property type="entry name" value="N-ethylmaleimide reductase, FMN-linked"/>
    <property type="match status" value="1"/>
</dbReference>
<dbReference type="PANTHER" id="PTHR22893:SF91">
    <property type="entry name" value="NADPH DEHYDROGENASE 2-RELATED"/>
    <property type="match status" value="1"/>
</dbReference>
<gene>
    <name evidence="5" type="ORF">Q766_06155</name>
</gene>
<dbReference type="Gene3D" id="3.20.20.70">
    <property type="entry name" value="Aldolase class I"/>
    <property type="match status" value="1"/>
</dbReference>
<dbReference type="InterPro" id="IPR001155">
    <property type="entry name" value="OxRdtase_FMN_N"/>
</dbReference>
<comment type="caution">
    <text evidence="5">The sequence shown here is derived from an EMBL/GenBank/DDBJ whole genome shotgun (WGS) entry which is preliminary data.</text>
</comment>
<reference evidence="5 6" key="1">
    <citation type="submission" date="2013-09" db="EMBL/GenBank/DDBJ databases">
        <authorList>
            <person name="Zeng Z."/>
            <person name="Chen C."/>
        </authorList>
    </citation>
    <scope>NUCLEOTIDE SEQUENCE [LARGE SCALE GENOMIC DNA]</scope>
    <source>
        <strain evidence="5 6">WB 4.1-42</strain>
    </source>
</reference>
<dbReference type="AlphaFoldDB" id="A0A0A2MQ03"/>
<dbReference type="CDD" id="cd02933">
    <property type="entry name" value="OYE_like_FMN"/>
    <property type="match status" value="1"/>
</dbReference>
<dbReference type="Pfam" id="PF00724">
    <property type="entry name" value="Oxidored_FMN"/>
    <property type="match status" value="1"/>
</dbReference>
<evidence type="ECO:0000256" key="2">
    <source>
        <dbReference type="ARBA" id="ARBA00005979"/>
    </source>
</evidence>
<keyword evidence="3" id="KW-0560">Oxidoreductase</keyword>
<dbReference type="STRING" id="1121898.GCA_000422725_00416"/>
<dbReference type="InterPro" id="IPR013785">
    <property type="entry name" value="Aldolase_TIM"/>
</dbReference>
<dbReference type="SUPFAM" id="SSF51395">
    <property type="entry name" value="FMN-linked oxidoreductases"/>
    <property type="match status" value="1"/>
</dbReference>
<dbReference type="eggNOG" id="COG1902">
    <property type="taxonomic scope" value="Bacteria"/>
</dbReference>
<dbReference type="GO" id="GO:0010181">
    <property type="term" value="F:FMN binding"/>
    <property type="evidence" value="ECO:0007669"/>
    <property type="project" value="InterPro"/>
</dbReference>
<name>A0A0A2MQ03_9FLAO</name>
<protein>
    <submittedName>
        <fullName evidence="5">NADH:flavin oxidoreductase</fullName>
    </submittedName>
</protein>
<evidence type="ECO:0000256" key="1">
    <source>
        <dbReference type="ARBA" id="ARBA00001917"/>
    </source>
</evidence>
<dbReference type="Proteomes" id="UP000030111">
    <property type="component" value="Unassembled WGS sequence"/>
</dbReference>
<organism evidence="5 6">
    <name type="scientific">Flavobacterium subsaxonicum WB 4.1-42 = DSM 21790</name>
    <dbReference type="NCBI Taxonomy" id="1121898"/>
    <lineage>
        <taxon>Bacteria</taxon>
        <taxon>Pseudomonadati</taxon>
        <taxon>Bacteroidota</taxon>
        <taxon>Flavobacteriia</taxon>
        <taxon>Flavobacteriales</taxon>
        <taxon>Flavobacteriaceae</taxon>
        <taxon>Flavobacterium</taxon>
    </lineage>
</organism>
<dbReference type="GO" id="GO:0016628">
    <property type="term" value="F:oxidoreductase activity, acting on the CH-CH group of donors, NAD or NADP as acceptor"/>
    <property type="evidence" value="ECO:0007669"/>
    <property type="project" value="UniProtKB-ARBA"/>
</dbReference>